<reference evidence="1" key="1">
    <citation type="journal article" date="2022" name="bioRxiv">
        <title>Sequencing and chromosome-scale assembly of the giantPleurodeles waltlgenome.</title>
        <authorList>
            <person name="Brown T."/>
            <person name="Elewa A."/>
            <person name="Iarovenko S."/>
            <person name="Subramanian E."/>
            <person name="Araus A.J."/>
            <person name="Petzold A."/>
            <person name="Susuki M."/>
            <person name="Suzuki K.-i.T."/>
            <person name="Hayashi T."/>
            <person name="Toyoda A."/>
            <person name="Oliveira C."/>
            <person name="Osipova E."/>
            <person name="Leigh N.D."/>
            <person name="Simon A."/>
            <person name="Yun M.H."/>
        </authorList>
    </citation>
    <scope>NUCLEOTIDE SEQUENCE</scope>
    <source>
        <strain evidence="1">20211129_DDA</strain>
        <tissue evidence="1">Liver</tissue>
    </source>
</reference>
<dbReference type="Proteomes" id="UP001066276">
    <property type="component" value="Chromosome 6"/>
</dbReference>
<accession>A0AAV7QXT2</accession>
<evidence type="ECO:0000313" key="2">
    <source>
        <dbReference type="Proteomes" id="UP001066276"/>
    </source>
</evidence>
<comment type="caution">
    <text evidence="1">The sequence shown here is derived from an EMBL/GenBank/DDBJ whole genome shotgun (WGS) entry which is preliminary data.</text>
</comment>
<evidence type="ECO:0000313" key="1">
    <source>
        <dbReference type="EMBL" id="KAJ1143218.1"/>
    </source>
</evidence>
<dbReference type="AlphaFoldDB" id="A0AAV7QXT2"/>
<keyword evidence="2" id="KW-1185">Reference proteome</keyword>
<name>A0AAV7QXT2_PLEWA</name>
<protein>
    <submittedName>
        <fullName evidence="1">Uncharacterized protein</fullName>
    </submittedName>
</protein>
<organism evidence="1 2">
    <name type="scientific">Pleurodeles waltl</name>
    <name type="common">Iberian ribbed newt</name>
    <dbReference type="NCBI Taxonomy" id="8319"/>
    <lineage>
        <taxon>Eukaryota</taxon>
        <taxon>Metazoa</taxon>
        <taxon>Chordata</taxon>
        <taxon>Craniata</taxon>
        <taxon>Vertebrata</taxon>
        <taxon>Euteleostomi</taxon>
        <taxon>Amphibia</taxon>
        <taxon>Batrachia</taxon>
        <taxon>Caudata</taxon>
        <taxon>Salamandroidea</taxon>
        <taxon>Salamandridae</taxon>
        <taxon>Pleurodelinae</taxon>
        <taxon>Pleurodeles</taxon>
    </lineage>
</organism>
<proteinExistence type="predicted"/>
<gene>
    <name evidence="1" type="ORF">NDU88_009529</name>
</gene>
<dbReference type="EMBL" id="JANPWB010000010">
    <property type="protein sequence ID" value="KAJ1143218.1"/>
    <property type="molecule type" value="Genomic_DNA"/>
</dbReference>
<sequence length="130" mass="14233">MAQPRLAADGNKRSCSWLGHRWACACATGPTGTLYDVDFRHCQVEEPWSEAWFAAIMEARPTLRVPAALYMLQILGIPGWRKLGLVVLAPDEAQFTARMEVHPAGPRCALCGADFRCCQVEEPGACSSDP</sequence>